<dbReference type="Proteomes" id="UP000288216">
    <property type="component" value="Unassembled WGS sequence"/>
</dbReference>
<comment type="caution">
    <text evidence="3">The sequence shown here is derived from an EMBL/GenBank/DDBJ whole genome shotgun (WGS) entry which is preliminary data.</text>
</comment>
<reference evidence="3 4" key="1">
    <citation type="journal article" date="2018" name="Nat. Ecol. Evol.">
        <title>Shark genomes provide insights into elasmobranch evolution and the origin of vertebrates.</title>
        <authorList>
            <person name="Hara Y"/>
            <person name="Yamaguchi K"/>
            <person name="Onimaru K"/>
            <person name="Kadota M"/>
            <person name="Koyanagi M"/>
            <person name="Keeley SD"/>
            <person name="Tatsumi K"/>
            <person name="Tanaka K"/>
            <person name="Motone F"/>
            <person name="Kageyama Y"/>
            <person name="Nozu R"/>
            <person name="Adachi N"/>
            <person name="Nishimura O"/>
            <person name="Nakagawa R"/>
            <person name="Tanegashima C"/>
            <person name="Kiyatake I"/>
            <person name="Matsumoto R"/>
            <person name="Murakumo K"/>
            <person name="Nishida K"/>
            <person name="Terakita A"/>
            <person name="Kuratani S"/>
            <person name="Sato K"/>
            <person name="Hyodo S Kuraku.S."/>
        </authorList>
    </citation>
    <scope>NUCLEOTIDE SEQUENCE [LARGE SCALE GENOMIC DNA]</scope>
</reference>
<evidence type="ECO:0000256" key="1">
    <source>
        <dbReference type="ARBA" id="ARBA00022603"/>
    </source>
</evidence>
<dbReference type="Gene3D" id="3.40.50.150">
    <property type="entry name" value="Vaccinia Virus protein VP39"/>
    <property type="match status" value="2"/>
</dbReference>
<dbReference type="GO" id="GO:0032991">
    <property type="term" value="C:protein-containing complex"/>
    <property type="evidence" value="ECO:0007669"/>
    <property type="project" value="TreeGrafter"/>
</dbReference>
<proteinExistence type="predicted"/>
<dbReference type="AlphaFoldDB" id="A0A401PIY2"/>
<keyword evidence="4" id="KW-1185">Reference proteome</keyword>
<dbReference type="EMBL" id="BFAA01002263">
    <property type="protein sequence ID" value="GCB73084.1"/>
    <property type="molecule type" value="Genomic_DNA"/>
</dbReference>
<dbReference type="PANTHER" id="PTHR14614">
    <property type="entry name" value="HEPATOCELLULAR CARCINOMA-ASSOCIATED ANTIGEN"/>
    <property type="match status" value="1"/>
</dbReference>
<dbReference type="GO" id="GO:0005829">
    <property type="term" value="C:cytosol"/>
    <property type="evidence" value="ECO:0007669"/>
    <property type="project" value="TreeGrafter"/>
</dbReference>
<dbReference type="Pfam" id="PF10294">
    <property type="entry name" value="Methyltransf_16"/>
    <property type="match status" value="2"/>
</dbReference>
<dbReference type="InterPro" id="IPR019410">
    <property type="entry name" value="Methyltransf_16"/>
</dbReference>
<dbReference type="CDD" id="cd02440">
    <property type="entry name" value="AdoMet_MTases"/>
    <property type="match status" value="2"/>
</dbReference>
<dbReference type="OrthoDB" id="413520at2759"/>
<evidence type="ECO:0000313" key="3">
    <source>
        <dbReference type="EMBL" id="GCB73084.1"/>
    </source>
</evidence>
<keyword evidence="2" id="KW-0949">S-adenosyl-L-methionine</keyword>
<gene>
    <name evidence="3" type="ORF">scyTo_0006613</name>
</gene>
<sequence length="394" mass="44872">MCETKVMKLMQRVSFLYIDGDDDFRRKDYYQTCGFKLEIGVNPSSGQGFGSLVWKAYFEKEGITFSDKKVIELGAGTGIVSILAALLGGDVTITDQPELLNRIERNVSFNIPSSFKPQVKVRALRWGLDNSLFPSDYDYILCSDIMYFHDSIPSILETLLHLSNEKTTIYFASMLSYGTNVTREGHVTLSQYFQTELVCRVPGSIPAWDLEILLWSALGLCQYFDKEGIRFTDKKVIELGAGTGIVSILAALLGGDVTITDQPKLLNRIERNVSFNIPSSFKPQVKVRALRWGLDNSLFPSDYDYILCSDIMYFHYNIPLILETLLHLSNEKTVVYFASTMFYGQNVTREGHVTLSQYFQTELVCRYDVEDVNVYRMRLNTPTAVQHPNLQRRC</sequence>
<dbReference type="InterPro" id="IPR029063">
    <property type="entry name" value="SAM-dependent_MTases_sf"/>
</dbReference>
<dbReference type="SUPFAM" id="SSF53335">
    <property type="entry name" value="S-adenosyl-L-methionine-dependent methyltransferases"/>
    <property type="match status" value="2"/>
</dbReference>
<organism evidence="3 4">
    <name type="scientific">Scyliorhinus torazame</name>
    <name type="common">Cloudy catshark</name>
    <name type="synonym">Catulus torazame</name>
    <dbReference type="NCBI Taxonomy" id="75743"/>
    <lineage>
        <taxon>Eukaryota</taxon>
        <taxon>Metazoa</taxon>
        <taxon>Chordata</taxon>
        <taxon>Craniata</taxon>
        <taxon>Vertebrata</taxon>
        <taxon>Chondrichthyes</taxon>
        <taxon>Elasmobranchii</taxon>
        <taxon>Galeomorphii</taxon>
        <taxon>Galeoidea</taxon>
        <taxon>Carcharhiniformes</taxon>
        <taxon>Scyliorhinidae</taxon>
        <taxon>Scyliorhinus</taxon>
    </lineage>
</organism>
<evidence type="ECO:0000313" key="4">
    <source>
        <dbReference type="Proteomes" id="UP000288216"/>
    </source>
</evidence>
<protein>
    <submittedName>
        <fullName evidence="3">Uncharacterized protein</fullName>
    </submittedName>
</protein>
<accession>A0A401PIY2</accession>
<dbReference type="PANTHER" id="PTHR14614:SF5">
    <property type="entry name" value="EEF1A LYSINE METHYLTRANSFERASE 3"/>
    <property type="match status" value="1"/>
</dbReference>
<keyword evidence="1" id="KW-0808">Transferase</keyword>
<name>A0A401PIY2_SCYTO</name>
<evidence type="ECO:0000256" key="2">
    <source>
        <dbReference type="ARBA" id="ARBA00022691"/>
    </source>
</evidence>
<keyword evidence="1" id="KW-0489">Methyltransferase</keyword>
<dbReference type="GO" id="GO:0032259">
    <property type="term" value="P:methylation"/>
    <property type="evidence" value="ECO:0007669"/>
    <property type="project" value="UniProtKB-KW"/>
</dbReference>
<dbReference type="GO" id="GO:0008168">
    <property type="term" value="F:methyltransferase activity"/>
    <property type="evidence" value="ECO:0007669"/>
    <property type="project" value="UniProtKB-KW"/>
</dbReference>
<dbReference type="STRING" id="75743.A0A401PIY2"/>